<dbReference type="Proteomes" id="UP000703295">
    <property type="component" value="Unassembled WGS sequence"/>
</dbReference>
<name>A0ABS2EYD3_9BACE</name>
<evidence type="ECO:0000313" key="2">
    <source>
        <dbReference type="EMBL" id="MBM6759685.1"/>
    </source>
</evidence>
<evidence type="ECO:0000313" key="3">
    <source>
        <dbReference type="Proteomes" id="UP000703295"/>
    </source>
</evidence>
<proteinExistence type="predicted"/>
<comment type="caution">
    <text evidence="2">The sequence shown here is derived from an EMBL/GenBank/DDBJ whole genome shotgun (WGS) entry which is preliminary data.</text>
</comment>
<dbReference type="EMBL" id="JACJJW010000052">
    <property type="protein sequence ID" value="MBM6759685.1"/>
    <property type="molecule type" value="Genomic_DNA"/>
</dbReference>
<accession>A0ABS2EYD3</accession>
<reference evidence="2 3" key="1">
    <citation type="journal article" date="2021" name="Sci. Rep.">
        <title>The distribution of antibiotic resistance genes in chicken gut microbiota commensals.</title>
        <authorList>
            <person name="Juricova H."/>
            <person name="Matiasovicova J."/>
            <person name="Kubasova T."/>
            <person name="Cejkova D."/>
            <person name="Rychlik I."/>
        </authorList>
    </citation>
    <scope>NUCLEOTIDE SEQUENCE [LARGE SCALE GENOMIC DNA]</scope>
    <source>
        <strain evidence="2 3">An801</strain>
    </source>
</reference>
<evidence type="ECO:0008006" key="4">
    <source>
        <dbReference type="Google" id="ProtNLM"/>
    </source>
</evidence>
<keyword evidence="3" id="KW-1185">Reference proteome</keyword>
<keyword evidence="1" id="KW-0732">Signal</keyword>
<evidence type="ECO:0000256" key="1">
    <source>
        <dbReference type="SAM" id="SignalP"/>
    </source>
</evidence>
<dbReference type="RefSeq" id="WP_204477078.1">
    <property type="nucleotide sequence ID" value="NZ_JACJJW010000052.1"/>
</dbReference>
<feature type="signal peptide" evidence="1">
    <location>
        <begin position="1"/>
        <end position="27"/>
    </location>
</feature>
<organism evidence="2 3">
    <name type="scientific">Bacteroides mediterraneensis</name>
    <dbReference type="NCBI Taxonomy" id="1841856"/>
    <lineage>
        <taxon>Bacteria</taxon>
        <taxon>Pseudomonadati</taxon>
        <taxon>Bacteroidota</taxon>
        <taxon>Bacteroidia</taxon>
        <taxon>Bacteroidales</taxon>
        <taxon>Bacteroidaceae</taxon>
        <taxon>Bacteroides</taxon>
    </lineage>
</organism>
<sequence length="321" mass="35273">MKTKLSTYSIRVCILLLLALLPLSCIKDDSVSKETATVTMTFSTRAINSSVSSADDLEENEHMRTLRVIVARENGEILYNVKYDIDKDETSKIIKFSEMTVNAEGETFDFYAIANEDGVGYTDKNWGNVTVEDLKGMNLQSGFLINANDASKNTMIPQTAYQQITVMPQSGGGIQTENMTLYFAVAKVRLTIHNTSAGDQYVNDIKLSGLNMASTPLFAGESLSTENQGKLSLGNMTVPAGKSATVYAYFFENMESNYILSASWNGTKTLDITHAVTPNITQISRGTALDINITLNASTEPEFNIEVVPWETVEVDVPPFE</sequence>
<gene>
    <name evidence="2" type="ORF">H6A31_13525</name>
</gene>
<protein>
    <recommendedName>
        <fullName evidence="4">Major fimbrial subunit protein N-terminal domain-containing protein</fullName>
    </recommendedName>
</protein>
<feature type="chain" id="PRO_5047525910" description="Major fimbrial subunit protein N-terminal domain-containing protein" evidence="1">
    <location>
        <begin position="28"/>
        <end position="321"/>
    </location>
</feature>